<accession>A0ACC1PQV6</accession>
<organism evidence="1 2">
    <name type="scientific">Xylaria curta</name>
    <dbReference type="NCBI Taxonomy" id="42375"/>
    <lineage>
        <taxon>Eukaryota</taxon>
        <taxon>Fungi</taxon>
        <taxon>Dikarya</taxon>
        <taxon>Ascomycota</taxon>
        <taxon>Pezizomycotina</taxon>
        <taxon>Sordariomycetes</taxon>
        <taxon>Xylariomycetidae</taxon>
        <taxon>Xylariales</taxon>
        <taxon>Xylariaceae</taxon>
        <taxon>Xylaria</taxon>
    </lineage>
</organism>
<protein>
    <submittedName>
        <fullName evidence="1">Uncharacterized protein</fullName>
    </submittedName>
</protein>
<gene>
    <name evidence="1" type="ORF">NUW58_g438</name>
</gene>
<evidence type="ECO:0000313" key="2">
    <source>
        <dbReference type="Proteomes" id="UP001143856"/>
    </source>
</evidence>
<evidence type="ECO:0000313" key="1">
    <source>
        <dbReference type="EMBL" id="KAJ2998057.1"/>
    </source>
</evidence>
<comment type="caution">
    <text evidence="1">The sequence shown here is derived from an EMBL/GenBank/DDBJ whole genome shotgun (WGS) entry which is preliminary data.</text>
</comment>
<dbReference type="EMBL" id="JAPDGR010000037">
    <property type="protein sequence ID" value="KAJ2998057.1"/>
    <property type="molecule type" value="Genomic_DNA"/>
</dbReference>
<sequence length="117" mass="11857">MSRYWMAVPWLAETAPQGSSPRAMAAGAVLDGVRSGRGFAITSPKGAKAVLVSGAAAIVSDSVTGVVRTSMIMDDGDGAVDTLSSISFSIGPPYPASAQISMSTAYLPKVFTTSVGL</sequence>
<name>A0ACC1PQV6_9PEZI</name>
<keyword evidence="2" id="KW-1185">Reference proteome</keyword>
<reference evidence="1" key="1">
    <citation type="submission" date="2022-10" db="EMBL/GenBank/DDBJ databases">
        <title>Genome Sequence of Xylaria curta.</title>
        <authorList>
            <person name="Buettner E."/>
        </authorList>
    </citation>
    <scope>NUCLEOTIDE SEQUENCE</scope>
    <source>
        <strain evidence="1">Babe10</strain>
    </source>
</reference>
<dbReference type="Proteomes" id="UP001143856">
    <property type="component" value="Unassembled WGS sequence"/>
</dbReference>
<proteinExistence type="predicted"/>